<dbReference type="Proteomes" id="UP000050164">
    <property type="component" value="Unassembled WGS sequence"/>
</dbReference>
<evidence type="ECO:0000256" key="1">
    <source>
        <dbReference type="ARBA" id="ARBA00003907"/>
    </source>
</evidence>
<dbReference type="EMBL" id="LWDQ01000001">
    <property type="protein sequence ID" value="OMH58618.1"/>
    <property type="molecule type" value="Genomic_DNA"/>
</dbReference>
<reference evidence="11 16" key="3">
    <citation type="submission" date="2016-04" db="EMBL/GenBank/DDBJ databases">
        <authorList>
            <person name="Bigi M."/>
            <person name="Bigi F."/>
            <person name="Soria M.A."/>
        </authorList>
    </citation>
    <scope>NUCLEOTIDE SEQUENCE [LARGE SCALE GENOMIC DNA]</scope>
    <source>
        <strain evidence="11 16">6548</strain>
    </source>
</reference>
<evidence type="ECO:0000313" key="8">
    <source>
        <dbReference type="EMBL" id="CKR54376.1"/>
    </source>
</evidence>
<dbReference type="Proteomes" id="UP000256381">
    <property type="component" value="Unassembled WGS sequence"/>
</dbReference>
<dbReference type="Proteomes" id="UP000050139">
    <property type="component" value="Unassembled WGS sequence"/>
</dbReference>
<evidence type="ECO:0000313" key="10">
    <source>
        <dbReference type="EMBL" id="MBP0681999.1"/>
    </source>
</evidence>
<dbReference type="Proteomes" id="UP000671119">
    <property type="component" value="Unassembled WGS sequence"/>
</dbReference>
<dbReference type="PANTHER" id="PTHR43619:SF2">
    <property type="entry name" value="S-ADENOSYL-L-METHIONINE-DEPENDENT METHYLTRANSFERASES SUPERFAMILY PROTEIN"/>
    <property type="match status" value="1"/>
</dbReference>
<sequence length="367" mass="40876">MTYTGSIRCEGDTWDLASSVGATATMVAAARAMATRAANPLINDQFAEPLVRAVGVDVLTRLASGELTASDIDDPERPNASMVRMAEHHAVRTKFFDEFFMDATRAGIRQVVILASGLDSRAYRLAWPAQTVVYEIDQPQVMEFKTRTLAELGATPTADRRVVTADLRADWPTALGAAGFDPTQPTAWSAEGLLRYLPPEAQDRLLDNVTALSVPDSRFATESIRNFKPHHEERMRERMTILANRWRAYGFDLDMNELVYFGDRNEPASYLSDNGWLLTEIKSQDLLTANGFQPFEDEEVPLPDFFYVSARLQRKHRQYPAHRKPAPSWRHTACPVNELSKSAAYTMTRSDAHQASTTAPPPPGLTG</sequence>
<accession>A0A045JAQ8</accession>
<reference evidence="9 14" key="2">
    <citation type="submission" date="2015-03" db="EMBL/GenBank/DDBJ databases">
        <authorList>
            <consortium name="Pathogen Informatics"/>
            <person name="Murphy D."/>
        </authorList>
    </citation>
    <scope>NUCLEOTIDE SEQUENCE [LARGE SCALE GENOMIC DNA]</scope>
    <source>
        <strain evidence="9 14">0268S</strain>
    </source>
</reference>
<evidence type="ECO:0000313" key="15">
    <source>
        <dbReference type="Proteomes" id="UP000050164"/>
    </source>
</evidence>
<evidence type="ECO:0000256" key="4">
    <source>
        <dbReference type="ARBA" id="ARBA00022679"/>
    </source>
</evidence>
<dbReference type="GeneID" id="45424691"/>
<dbReference type="OMA" id="RMADNMA"/>
<feature type="region of interest" description="Disordered" evidence="7">
    <location>
        <begin position="348"/>
        <end position="367"/>
    </location>
</feature>
<evidence type="ECO:0000313" key="17">
    <source>
        <dbReference type="Proteomes" id="UP000256381"/>
    </source>
</evidence>
<dbReference type="RefSeq" id="WP_003403691.1">
    <property type="nucleotide sequence ID" value="NZ_AP018034.1"/>
</dbReference>
<feature type="compositionally biased region" description="Polar residues" evidence="7">
    <location>
        <begin position="348"/>
        <end position="358"/>
    </location>
</feature>
<dbReference type="EC" id="2.1.1.-" evidence="6"/>
<dbReference type="AlphaFoldDB" id="A0A045JAQ8"/>
<dbReference type="FunFam" id="3.40.50.150:FF:000152">
    <property type="entry name" value="S-adenosyl-L-methionine-dependent methyltransferase"/>
    <property type="match status" value="1"/>
</dbReference>
<evidence type="ECO:0000313" key="16">
    <source>
        <dbReference type="Proteomes" id="UP000189452"/>
    </source>
</evidence>
<keyword evidence="3 6" id="KW-0489">Methyltransferase</keyword>
<dbReference type="GO" id="GO:0032259">
    <property type="term" value="P:methylation"/>
    <property type="evidence" value="ECO:0007669"/>
    <property type="project" value="UniProtKB-KW"/>
</dbReference>
<evidence type="ECO:0000313" key="18">
    <source>
        <dbReference type="Proteomes" id="UP000300237"/>
    </source>
</evidence>
<dbReference type="SUPFAM" id="SSF53335">
    <property type="entry name" value="S-adenosyl-L-methionine-dependent methyltransferases"/>
    <property type="match status" value="1"/>
</dbReference>
<dbReference type="EMBL" id="LR027516">
    <property type="protein sequence ID" value="VCU48967.1"/>
    <property type="molecule type" value="Genomic_DNA"/>
</dbReference>
<dbReference type="InterPro" id="IPR029063">
    <property type="entry name" value="SAM-dependent_MTases_sf"/>
</dbReference>
<evidence type="ECO:0000313" key="13">
    <source>
        <dbReference type="EMBL" id="VCU48967.1"/>
    </source>
</evidence>
<reference evidence="8 15" key="1">
    <citation type="submission" date="2015-03" db="EMBL/GenBank/DDBJ databases">
        <authorList>
            <consortium name="Pathogen Informatics"/>
        </authorList>
    </citation>
    <scope>NUCLEOTIDE SEQUENCE [LARGE SCALE GENOMIC DNA]</scope>
    <source>
        <strain evidence="8 15">Bir 185</strain>
    </source>
</reference>
<evidence type="ECO:0000256" key="6">
    <source>
        <dbReference type="RuleBase" id="RU362030"/>
    </source>
</evidence>
<evidence type="ECO:0000256" key="5">
    <source>
        <dbReference type="ARBA" id="ARBA00022691"/>
    </source>
</evidence>
<keyword evidence="4 8" id="KW-0808">Transferase</keyword>
<protein>
    <recommendedName>
        <fullName evidence="6">S-adenosyl-L-methionine-dependent methyltransferase</fullName>
        <ecNumber evidence="6">2.1.1.-</ecNumber>
    </recommendedName>
</protein>
<dbReference type="Proteomes" id="UP000300237">
    <property type="component" value="Chromosome"/>
</dbReference>
<proteinExistence type="inferred from homology"/>
<comment type="function">
    <text evidence="1 6">Exhibits S-adenosyl-L-methionine-dependent methyltransferase activity.</text>
</comment>
<dbReference type="InterPro" id="IPR011610">
    <property type="entry name" value="SAM_mthyl_Trfase_ML2640-like"/>
</dbReference>
<reference evidence="11 16" key="5">
    <citation type="submission" date="2017-02" db="EMBL/GenBank/DDBJ databases">
        <title>Protein polymorphisms may explain contrasting epidemiological fitness of two variants of a multidrug-resistant Mycobacterium tuberculosis strain.</title>
        <authorList>
            <person name="Bigi M.M."/>
            <person name="Lopez B."/>
            <person name="Blanco F.C."/>
            <person name="Sasiain M.C."/>
            <person name="De La Barrera S."/>
            <person name="Ritacco V."/>
            <person name="Bigi F."/>
            <person name="Soria M.A."/>
        </authorList>
    </citation>
    <scope>NUCLEOTIDE SEQUENCE [LARGE SCALE GENOMIC DNA]</scope>
    <source>
        <strain evidence="11 16">6548</strain>
    </source>
</reference>
<evidence type="ECO:0000313" key="11">
    <source>
        <dbReference type="EMBL" id="OMH58618.1"/>
    </source>
</evidence>
<reference evidence="13 18" key="7">
    <citation type="submission" date="2018-08" db="EMBL/GenBank/DDBJ databases">
        <authorList>
            <person name="Fokvardsen B D."/>
            <person name="Norman A."/>
        </authorList>
    </citation>
    <scope>NUCLEOTIDE SEQUENCE [LARGE SCALE GENOMIC DNA]</scope>
    <source>
        <strain evidence="13 18">DKC2</strain>
    </source>
</reference>
<name>A0A045JAQ8_MYCTX</name>
<dbReference type="EMBL" id="QTBD01000139">
    <property type="protein sequence ID" value="REQ52815.1"/>
    <property type="molecule type" value="Genomic_DNA"/>
</dbReference>
<dbReference type="GO" id="GO:0008168">
    <property type="term" value="F:methyltransferase activity"/>
    <property type="evidence" value="ECO:0007669"/>
    <property type="project" value="UniProtKB-UniRule"/>
</dbReference>
<dbReference type="NCBIfam" id="TIGR00027">
    <property type="entry name" value="mthyl_TIGR00027"/>
    <property type="match status" value="1"/>
</dbReference>
<evidence type="ECO:0000313" key="14">
    <source>
        <dbReference type="Proteomes" id="UP000050139"/>
    </source>
</evidence>
<dbReference type="Pfam" id="PF04072">
    <property type="entry name" value="LCM"/>
    <property type="match status" value="1"/>
</dbReference>
<reference evidence="12 17" key="4">
    <citation type="journal article" date="2017" name="N. Engl. J. Med.">
        <title>Transmission of Extensively Drug-Resistant Tuberculosis in South Africa.</title>
        <authorList>
            <person name="Shah N.S."/>
            <person name="Auld S.C."/>
            <person name="Brust J.C."/>
            <person name="Mathema B."/>
            <person name="Ismail N."/>
            <person name="Moodley P."/>
            <person name="Mlisana K."/>
            <person name="Allana S."/>
            <person name="Campbell A."/>
            <person name="Mthiyane T."/>
            <person name="Morris N."/>
            <person name="Mpangase P."/>
            <person name="van der Meulen H."/>
            <person name="Omar S.V."/>
            <person name="Brown T.S."/>
            <person name="Narechania A."/>
            <person name="Shaskina E."/>
            <person name="Kapwata T."/>
            <person name="Kreiswirth B."/>
            <person name="Gandhi N.R."/>
        </authorList>
    </citation>
    <scope>NUCLEOTIDE SEQUENCE [LARGE SCALE GENOMIC DNA]</scope>
    <source>
        <strain evidence="12 17">32301_S10</strain>
    </source>
</reference>
<dbReference type="Proteomes" id="UP000189452">
    <property type="component" value="Chromosome"/>
</dbReference>
<reference evidence="12" key="6">
    <citation type="submission" date="2018-07" db="EMBL/GenBank/DDBJ databases">
        <authorList>
            <person name="Shah S."/>
            <person name="Brown T."/>
            <person name="Auld S."/>
            <person name="Bratton K."/>
            <person name="Narechania A."/>
            <person name="Mathema B."/>
            <person name="Gandhi N."/>
        </authorList>
    </citation>
    <scope>NUCLEOTIDE SEQUENCE</scope>
    <source>
        <strain evidence="12">32301_S10</strain>
    </source>
</reference>
<gene>
    <name evidence="11" type="ORF">A4S10_00771</name>
    <name evidence="13" type="ORF">DKC2_0775</name>
    <name evidence="12" type="ORF">DSJ38_09215</name>
    <name evidence="8" type="ORF">ERS027659_01676</name>
    <name evidence="9" type="ORF">ERS094118_01129</name>
    <name evidence="10" type="ORF">J8J21_02365</name>
</gene>
<evidence type="ECO:0000313" key="9">
    <source>
        <dbReference type="EMBL" id="CLV74993.1"/>
    </source>
</evidence>
<dbReference type="SMR" id="A0A045JAQ8"/>
<dbReference type="EMBL" id="COPH01000007">
    <property type="protein sequence ID" value="CLV74993.1"/>
    <property type="molecule type" value="Genomic_DNA"/>
</dbReference>
<evidence type="ECO:0000313" key="12">
    <source>
        <dbReference type="EMBL" id="REQ52815.1"/>
    </source>
</evidence>
<keyword evidence="5 6" id="KW-0949">S-adenosyl-L-methionine</keyword>
<dbReference type="PANTHER" id="PTHR43619">
    <property type="entry name" value="S-ADENOSYL-L-METHIONINE-DEPENDENT METHYLTRANSFERASE YKTD-RELATED"/>
    <property type="match status" value="1"/>
</dbReference>
<evidence type="ECO:0000256" key="7">
    <source>
        <dbReference type="SAM" id="MobiDB-lite"/>
    </source>
</evidence>
<dbReference type="Gene3D" id="3.40.50.150">
    <property type="entry name" value="Vaccinia Virus protein VP39"/>
    <property type="match status" value="1"/>
</dbReference>
<dbReference type="EMBL" id="CNFT01000331">
    <property type="protein sequence ID" value="CKR54376.1"/>
    <property type="molecule type" value="Genomic_DNA"/>
</dbReference>
<evidence type="ECO:0000313" key="19">
    <source>
        <dbReference type="Proteomes" id="UP000671119"/>
    </source>
</evidence>
<evidence type="ECO:0000256" key="3">
    <source>
        <dbReference type="ARBA" id="ARBA00022603"/>
    </source>
</evidence>
<reference evidence="10 19" key="8">
    <citation type="submission" date="2021-03" db="EMBL/GenBank/DDBJ databases">
        <title>Whole Genome Sequencing of Mycobacterium tuberculosis clinical isolates from Arunachal Pradesh, India.</title>
        <authorList>
            <person name="Singh S."/>
            <person name="Mudliar S.R."/>
            <person name="Kulsum U."/>
            <person name="Rufai S.B."/>
            <person name="Singh P.K."/>
            <person name="Umpo M."/>
            <person name="Nyori M."/>
        </authorList>
    </citation>
    <scope>NUCLEOTIDE SEQUENCE [LARGE SCALE GENOMIC DNA]</scope>
    <source>
        <strain evidence="10 19">OMICS/BPL/0142/20/SP</strain>
    </source>
</reference>
<evidence type="ECO:0000256" key="2">
    <source>
        <dbReference type="ARBA" id="ARBA00008138"/>
    </source>
</evidence>
<comment type="similarity">
    <text evidence="2 6">Belongs to the UPF0677 family.</text>
</comment>
<dbReference type="InterPro" id="IPR007213">
    <property type="entry name" value="Ppm1/Ppm2/Tcmp"/>
</dbReference>
<dbReference type="EMBL" id="JAGIZI010000002">
    <property type="protein sequence ID" value="MBP0681999.1"/>
    <property type="molecule type" value="Genomic_DNA"/>
</dbReference>
<organism evidence="8 15">
    <name type="scientific">Mycobacterium tuberculosis</name>
    <dbReference type="NCBI Taxonomy" id="1773"/>
    <lineage>
        <taxon>Bacteria</taxon>
        <taxon>Bacillati</taxon>
        <taxon>Actinomycetota</taxon>
        <taxon>Actinomycetes</taxon>
        <taxon>Mycobacteriales</taxon>
        <taxon>Mycobacteriaceae</taxon>
        <taxon>Mycobacterium</taxon>
        <taxon>Mycobacterium tuberculosis complex</taxon>
    </lineage>
</organism>